<keyword evidence="1" id="KW-1133">Transmembrane helix</keyword>
<accession>A0ABR7XHP7</accession>
<dbReference type="EMBL" id="JACXAJ010000003">
    <property type="protein sequence ID" value="MBD1397486.1"/>
    <property type="molecule type" value="Genomic_DNA"/>
</dbReference>
<evidence type="ECO:0000313" key="2">
    <source>
        <dbReference type="EMBL" id="MBD1397486.1"/>
    </source>
</evidence>
<dbReference type="RefSeq" id="WP_191183634.1">
    <property type="nucleotide sequence ID" value="NZ_JACXAJ010000003.1"/>
</dbReference>
<organism evidence="2 3">
    <name type="scientific">Pontibacter aquaedesilientis</name>
    <dbReference type="NCBI Taxonomy" id="2766980"/>
    <lineage>
        <taxon>Bacteria</taxon>
        <taxon>Pseudomonadati</taxon>
        <taxon>Bacteroidota</taxon>
        <taxon>Cytophagia</taxon>
        <taxon>Cytophagales</taxon>
        <taxon>Hymenobacteraceae</taxon>
        <taxon>Pontibacter</taxon>
    </lineage>
</organism>
<comment type="caution">
    <text evidence="2">The sequence shown here is derived from an EMBL/GenBank/DDBJ whole genome shotgun (WGS) entry which is preliminary data.</text>
</comment>
<name>A0ABR7XHP7_9BACT</name>
<keyword evidence="1" id="KW-0812">Transmembrane</keyword>
<evidence type="ECO:0000256" key="1">
    <source>
        <dbReference type="SAM" id="Phobius"/>
    </source>
</evidence>
<sequence>MKKWANILIVALFVASFVFAFGVVNSMVSLKYETNSSGECISTITGADLCSAIEFNKTAAKASLFFALVALFYRLYFMKNKKTE</sequence>
<dbReference type="Proteomes" id="UP000625551">
    <property type="component" value="Unassembled WGS sequence"/>
</dbReference>
<protein>
    <submittedName>
        <fullName evidence="2">Uncharacterized protein</fullName>
    </submittedName>
</protein>
<feature type="transmembrane region" description="Helical" evidence="1">
    <location>
        <begin position="59"/>
        <end position="77"/>
    </location>
</feature>
<evidence type="ECO:0000313" key="3">
    <source>
        <dbReference type="Proteomes" id="UP000625551"/>
    </source>
</evidence>
<proteinExistence type="predicted"/>
<keyword evidence="3" id="KW-1185">Reference proteome</keyword>
<reference evidence="2 3" key="1">
    <citation type="submission" date="2020-09" db="EMBL/GenBank/DDBJ databases">
        <title>Genome sequencing and assembly of Pontibacter sp.</title>
        <authorList>
            <person name="Chhetri G."/>
        </authorList>
    </citation>
    <scope>NUCLEOTIDE SEQUENCE [LARGE SCALE GENOMIC DNA]</scope>
    <source>
        <strain evidence="2 3">JH31</strain>
    </source>
</reference>
<gene>
    <name evidence="2" type="ORF">H9Q13_09935</name>
</gene>
<keyword evidence="1" id="KW-0472">Membrane</keyword>